<protein>
    <submittedName>
        <fullName evidence="2">Uncharacterized protein</fullName>
    </submittedName>
</protein>
<organism evidence="2 3">
    <name type="scientific">Paeniglutamicibacter antarcticus</name>
    <dbReference type="NCBI Taxonomy" id="494023"/>
    <lineage>
        <taxon>Bacteria</taxon>
        <taxon>Bacillati</taxon>
        <taxon>Actinomycetota</taxon>
        <taxon>Actinomycetes</taxon>
        <taxon>Micrococcales</taxon>
        <taxon>Micrococcaceae</taxon>
        <taxon>Paeniglutamicibacter</taxon>
    </lineage>
</organism>
<gene>
    <name evidence="2" type="ORF">GCM10025778_29830</name>
</gene>
<comment type="caution">
    <text evidence="2">The sequence shown here is derived from an EMBL/GenBank/DDBJ whole genome shotgun (WGS) entry which is preliminary data.</text>
</comment>
<reference evidence="3" key="1">
    <citation type="journal article" date="2019" name="Int. J. Syst. Evol. Microbiol.">
        <title>The Global Catalogue of Microorganisms (GCM) 10K type strain sequencing project: providing services to taxonomists for standard genome sequencing and annotation.</title>
        <authorList>
            <consortium name="The Broad Institute Genomics Platform"/>
            <consortium name="The Broad Institute Genome Sequencing Center for Infectious Disease"/>
            <person name="Wu L."/>
            <person name="Ma J."/>
        </authorList>
    </citation>
    <scope>NUCLEOTIDE SEQUENCE [LARGE SCALE GENOMIC DNA]</scope>
    <source>
        <strain evidence="3">JCM 18952</strain>
    </source>
</reference>
<name>A0ABP9TNY9_9MICC</name>
<keyword evidence="3" id="KW-1185">Reference proteome</keyword>
<feature type="region of interest" description="Disordered" evidence="1">
    <location>
        <begin position="56"/>
        <end position="99"/>
    </location>
</feature>
<sequence>MLHHLGVLCSIDDQRRAVVRPGRQVSARRHAAGEHTGTGFLGPLDEYGNNVPVLGGDQRAHIDRGSQHDGVHQFRDPRGEGLEQGALDVGTRRRSAVLR</sequence>
<feature type="compositionally biased region" description="Basic and acidic residues" evidence="1">
    <location>
        <begin position="58"/>
        <end position="81"/>
    </location>
</feature>
<evidence type="ECO:0000313" key="3">
    <source>
        <dbReference type="Proteomes" id="UP001501257"/>
    </source>
</evidence>
<evidence type="ECO:0000313" key="2">
    <source>
        <dbReference type="EMBL" id="GAA5228449.1"/>
    </source>
</evidence>
<proteinExistence type="predicted"/>
<feature type="region of interest" description="Disordered" evidence="1">
    <location>
        <begin position="24"/>
        <end position="44"/>
    </location>
</feature>
<dbReference type="EMBL" id="BAABLK010000037">
    <property type="protein sequence ID" value="GAA5228449.1"/>
    <property type="molecule type" value="Genomic_DNA"/>
</dbReference>
<evidence type="ECO:0000256" key="1">
    <source>
        <dbReference type="SAM" id="MobiDB-lite"/>
    </source>
</evidence>
<accession>A0ABP9TNY9</accession>
<dbReference type="Proteomes" id="UP001501257">
    <property type="component" value="Unassembled WGS sequence"/>
</dbReference>